<evidence type="ECO:0000313" key="11">
    <source>
        <dbReference type="EMBL" id="GIL40085.1"/>
    </source>
</evidence>
<dbReference type="GO" id="GO:0015774">
    <property type="term" value="P:polysaccharide transport"/>
    <property type="evidence" value="ECO:0007669"/>
    <property type="project" value="UniProtKB-KW"/>
</dbReference>
<feature type="transmembrane region" description="Helical" evidence="9">
    <location>
        <begin position="99"/>
        <end position="118"/>
    </location>
</feature>
<dbReference type="GO" id="GO:0140359">
    <property type="term" value="F:ABC-type transporter activity"/>
    <property type="evidence" value="ECO:0007669"/>
    <property type="project" value="InterPro"/>
</dbReference>
<keyword evidence="4" id="KW-1003">Cell membrane</keyword>
<keyword evidence="5 9" id="KW-0812">Transmembrane</keyword>
<comment type="subcellular location">
    <subcellularLocation>
        <location evidence="1">Cell membrane</location>
        <topology evidence="1">Multi-pass membrane protein</topology>
    </subcellularLocation>
</comment>
<feature type="transmembrane region" description="Helical" evidence="9">
    <location>
        <begin position="193"/>
        <end position="212"/>
    </location>
</feature>
<evidence type="ECO:0000256" key="4">
    <source>
        <dbReference type="ARBA" id="ARBA00022475"/>
    </source>
</evidence>
<dbReference type="GO" id="GO:0005886">
    <property type="term" value="C:plasma membrane"/>
    <property type="evidence" value="ECO:0007669"/>
    <property type="project" value="UniProtKB-SubCell"/>
</dbReference>
<dbReference type="GO" id="GO:0015920">
    <property type="term" value="P:lipopolysaccharide transport"/>
    <property type="evidence" value="ECO:0007669"/>
    <property type="project" value="TreeGrafter"/>
</dbReference>
<evidence type="ECO:0000256" key="6">
    <source>
        <dbReference type="ARBA" id="ARBA00022989"/>
    </source>
</evidence>
<evidence type="ECO:0000256" key="8">
    <source>
        <dbReference type="ARBA" id="ARBA00023136"/>
    </source>
</evidence>
<protein>
    <submittedName>
        <fullName evidence="11">Sugar ABC transporter permease</fullName>
    </submittedName>
</protein>
<feature type="domain" description="ABC-2 type transporter transmembrane" evidence="10">
    <location>
        <begin position="39"/>
        <end position="239"/>
    </location>
</feature>
<keyword evidence="7" id="KW-0762">Sugar transport</keyword>
<dbReference type="Proteomes" id="UP000681075">
    <property type="component" value="Unassembled WGS sequence"/>
</dbReference>
<keyword evidence="8 9" id="KW-0472">Membrane</keyword>
<dbReference type="PANTHER" id="PTHR30413:SF10">
    <property type="entry name" value="CAPSULE POLYSACCHARIDE EXPORT INNER-MEMBRANE PROTEIN CTRC"/>
    <property type="match status" value="1"/>
</dbReference>
<gene>
    <name evidence="11" type="primary">rfbD_2</name>
    <name evidence="11" type="ORF">TMPK1_23220</name>
</gene>
<accession>A0A8S8XG48</accession>
<feature type="transmembrane region" description="Helical" evidence="9">
    <location>
        <begin position="163"/>
        <end position="186"/>
    </location>
</feature>
<evidence type="ECO:0000313" key="12">
    <source>
        <dbReference type="Proteomes" id="UP000681075"/>
    </source>
</evidence>
<dbReference type="AlphaFoldDB" id="A0A8S8XG48"/>
<dbReference type="EMBL" id="BOPV01000001">
    <property type="protein sequence ID" value="GIL40085.1"/>
    <property type="molecule type" value="Genomic_DNA"/>
</dbReference>
<evidence type="ECO:0000256" key="5">
    <source>
        <dbReference type="ARBA" id="ARBA00022692"/>
    </source>
</evidence>
<comment type="caution">
    <text evidence="11">The sequence shown here is derived from an EMBL/GenBank/DDBJ whole genome shotgun (WGS) entry which is preliminary data.</text>
</comment>
<dbReference type="InterPro" id="IPR013525">
    <property type="entry name" value="ABC2_TM"/>
</dbReference>
<feature type="transmembrane region" description="Helical" evidence="9">
    <location>
        <begin position="138"/>
        <end position="157"/>
    </location>
</feature>
<dbReference type="PANTHER" id="PTHR30413">
    <property type="entry name" value="INNER MEMBRANE TRANSPORT PERMEASE"/>
    <property type="match status" value="1"/>
</dbReference>
<evidence type="ECO:0000256" key="2">
    <source>
        <dbReference type="ARBA" id="ARBA00007783"/>
    </source>
</evidence>
<comment type="similarity">
    <text evidence="2">Belongs to the ABC-2 integral membrane protein family.</text>
</comment>
<evidence type="ECO:0000256" key="9">
    <source>
        <dbReference type="SAM" id="Phobius"/>
    </source>
</evidence>
<keyword evidence="3" id="KW-0813">Transport</keyword>
<evidence type="ECO:0000259" key="10">
    <source>
        <dbReference type="Pfam" id="PF01061"/>
    </source>
</evidence>
<evidence type="ECO:0000256" key="3">
    <source>
        <dbReference type="ARBA" id="ARBA00022448"/>
    </source>
</evidence>
<proteinExistence type="inferred from homology"/>
<keyword evidence="6 9" id="KW-1133">Transmembrane helix</keyword>
<reference evidence="11" key="1">
    <citation type="submission" date="2021-02" db="EMBL/GenBank/DDBJ databases">
        <title>Genome sequence of Rhodospirillales sp. strain TMPK1 isolated from soil.</title>
        <authorList>
            <person name="Nakai R."/>
            <person name="Kusada H."/>
            <person name="Tamaki H."/>
        </authorList>
    </citation>
    <scope>NUCLEOTIDE SEQUENCE</scope>
    <source>
        <strain evidence="11">TMPK1</strain>
    </source>
</reference>
<feature type="transmembrane region" description="Helical" evidence="9">
    <location>
        <begin position="57"/>
        <end position="79"/>
    </location>
</feature>
<evidence type="ECO:0000256" key="7">
    <source>
        <dbReference type="ARBA" id="ARBA00023047"/>
    </source>
</evidence>
<organism evidence="11 12">
    <name type="scientific">Roseiterribacter gracilis</name>
    <dbReference type="NCBI Taxonomy" id="2812848"/>
    <lineage>
        <taxon>Bacteria</taxon>
        <taxon>Pseudomonadati</taxon>
        <taxon>Pseudomonadota</taxon>
        <taxon>Alphaproteobacteria</taxon>
        <taxon>Rhodospirillales</taxon>
        <taxon>Roseiterribacteraceae</taxon>
        <taxon>Roseiterribacter</taxon>
    </lineage>
</organism>
<dbReference type="RefSeq" id="WP_420243194.1">
    <property type="nucleotide sequence ID" value="NZ_BOPV01000001.1"/>
</dbReference>
<name>A0A8S8XG48_9PROT</name>
<keyword evidence="12" id="KW-1185">Reference proteome</keyword>
<dbReference type="Pfam" id="PF01061">
    <property type="entry name" value="ABC2_membrane"/>
    <property type="match status" value="1"/>
</dbReference>
<evidence type="ECO:0000256" key="1">
    <source>
        <dbReference type="ARBA" id="ARBA00004651"/>
    </source>
</evidence>
<sequence>MTDTSEAARAPAARDFAWRSWPRAIADLKDGLASRALWSSMGWQDIRQRYRRSMLGPFWLTLSMGLMVGGMGVIYAAIFNQPVERYMPHLTLGLLFWNYLTSLINESGTTFVMAEHVIKQIRIPYSVYLLRTIWRNTLILAHNFVVFVIVAVVFGVYPTWATLLFIPAFAVFVLTSFAVGLVFGMISARFRDIPQIIASLLQVVFFITPILWTPDTLQGRRAILIEWNPFWHFLEILRAPWLGHAPSALNWIVSLSLCGLSWLIMLVFFRRFRSRISFWL</sequence>
<feature type="transmembrane region" description="Helical" evidence="9">
    <location>
        <begin position="248"/>
        <end position="269"/>
    </location>
</feature>
<keyword evidence="7" id="KW-0625">Polysaccharide transport</keyword>